<dbReference type="EMBL" id="KC611316">
    <property type="protein sequence ID" value="AGH58747.1"/>
    <property type="molecule type" value="Genomic_DNA"/>
</dbReference>
<accession>M4SVI4</accession>
<keyword evidence="6" id="KW-0472">Membrane</keyword>
<reference evidence="12" key="1">
    <citation type="submission" date="2013-02" db="EMBL/GenBank/DDBJ databases">
        <authorList>
            <person name="Cross G.A.M."/>
            <person name="Kim H.-S."/>
            <person name="Wickstead B."/>
        </authorList>
    </citation>
    <scope>NUCLEOTIDE SEQUENCE</scope>
    <source>
        <strain evidence="12">Lister 427</strain>
    </source>
</reference>
<comment type="function">
    <text evidence="1">VSG forms a coat on the surface of the parasite. The trypanosome evades the immune response of the host by expressing a series of antigenically distinct VSGs from an estimated 1000 VSG genes.</text>
</comment>
<dbReference type="Pfam" id="PF13206">
    <property type="entry name" value="VSG_B"/>
    <property type="match status" value="1"/>
</dbReference>
<feature type="non-terminal residue" evidence="12">
    <location>
        <position position="1"/>
    </location>
</feature>
<evidence type="ECO:0000259" key="11">
    <source>
        <dbReference type="Pfam" id="PF13206"/>
    </source>
</evidence>
<dbReference type="GO" id="GO:0005886">
    <property type="term" value="C:plasma membrane"/>
    <property type="evidence" value="ECO:0007669"/>
    <property type="project" value="UniProtKB-SubCell"/>
</dbReference>
<dbReference type="InterPro" id="IPR025932">
    <property type="entry name" value="Trypano_VSG_B_N_dom"/>
</dbReference>
<feature type="domain" description="Trypanosome variant surface glycoprotein B-type N-terminal" evidence="11">
    <location>
        <begin position="8"/>
        <end position="343"/>
    </location>
</feature>
<evidence type="ECO:0000256" key="5">
    <source>
        <dbReference type="ARBA" id="ARBA00022729"/>
    </source>
</evidence>
<evidence type="ECO:0000256" key="3">
    <source>
        <dbReference type="ARBA" id="ARBA00022475"/>
    </source>
</evidence>
<proteinExistence type="predicted"/>
<organism evidence="12">
    <name type="scientific">Trypanosoma brucei</name>
    <dbReference type="NCBI Taxonomy" id="5691"/>
    <lineage>
        <taxon>Eukaryota</taxon>
        <taxon>Discoba</taxon>
        <taxon>Euglenozoa</taxon>
        <taxon>Kinetoplastea</taxon>
        <taxon>Metakinetoplastina</taxon>
        <taxon>Trypanosomatida</taxon>
        <taxon>Trypanosomatidae</taxon>
        <taxon>Trypanosoma</taxon>
    </lineage>
</organism>
<feature type="region of interest" description="Disordered" evidence="9">
    <location>
        <begin position="90"/>
        <end position="112"/>
    </location>
</feature>
<name>M4SVI4_9TRYP</name>
<evidence type="ECO:0000256" key="9">
    <source>
        <dbReference type="SAM" id="MobiDB-lite"/>
    </source>
</evidence>
<dbReference type="Pfam" id="PF10659">
    <property type="entry name" value="Trypan_glycop_C"/>
    <property type="match status" value="1"/>
</dbReference>
<keyword evidence="8" id="KW-0449">Lipoprotein</keyword>
<dbReference type="VEuPathDB" id="TriTrypDB:Tb09.v4.0026"/>
<feature type="domain" description="Trypanosome variant surface glycoprotein C-terminal" evidence="10">
    <location>
        <begin position="383"/>
        <end position="502"/>
    </location>
</feature>
<evidence type="ECO:0000256" key="8">
    <source>
        <dbReference type="ARBA" id="ARBA00023288"/>
    </source>
</evidence>
<sequence>AFARSFLDAKHTFLALCDVWRIATQGQLPPFSVPQEDENYKQILYYNISVADKAWHALLDTASPAGDWDAMSKTLKAADNKLNWADKWPKWRQQRQHTKPNSEPSSWAAKNKGALDEYSKARNRHSLRAIAERAEALQSQLMSEPADEKGKLADQINSALQKAMCGSEPTYAYDPATKKCKDSTAALTKHTTCGKTLNGKTIGMDIVCMCCDDTDAACGPTNSHTHACGDSANAKIEKTTSHCPEKGPVTDLTSELNVALSRVAALMSADVKKAGQAILEISTTTTCTVSDNDNCVDYHNYYTGTNHGLTSVPWVAQLLAAKAAYQKYNHELDRRAAIGQQLEALAAEANREYTRIHEAPTAAPQIDRDKNNALPAKEKESECTAIKQAENCIKNENCKWESGEASEGNYCKLNTTAVEQQATQTGSGTGAAAGGAGASAGCARHGSDKAACENDKTGDKQNCAWRKGEEGEDHKYTEKCRNGSFLFNFKIALSSAAFMSFVAFYHFSIV</sequence>
<dbReference type="GO" id="GO:0098552">
    <property type="term" value="C:side of membrane"/>
    <property type="evidence" value="ECO:0007669"/>
    <property type="project" value="UniProtKB-KW"/>
</dbReference>
<evidence type="ECO:0000256" key="7">
    <source>
        <dbReference type="ARBA" id="ARBA00023180"/>
    </source>
</evidence>
<evidence type="ECO:0000256" key="1">
    <source>
        <dbReference type="ARBA" id="ARBA00002523"/>
    </source>
</evidence>
<evidence type="ECO:0000256" key="4">
    <source>
        <dbReference type="ARBA" id="ARBA00022622"/>
    </source>
</evidence>
<dbReference type="AlphaFoldDB" id="M4SVI4"/>
<keyword evidence="7" id="KW-0325">Glycoprotein</keyword>
<keyword evidence="3" id="KW-1003">Cell membrane</keyword>
<reference evidence="12" key="2">
    <citation type="journal article" date="2014" name="Mol. Biochem. Parasitol.">
        <title>Capturing the variant surface glycoprotein repertoire (the VSGnome) of Trypanosoma brucei Lister 427.</title>
        <authorList>
            <person name="Cross G.A."/>
            <person name="Kim H.S."/>
            <person name="Wickstead B."/>
        </authorList>
    </citation>
    <scope>NUCLEOTIDE SEQUENCE</scope>
    <source>
        <strain evidence="12">Lister 427</strain>
    </source>
</reference>
<evidence type="ECO:0000259" key="10">
    <source>
        <dbReference type="Pfam" id="PF10659"/>
    </source>
</evidence>
<protein>
    <submittedName>
        <fullName evidence="12">Variant surface glycoprotein 2006</fullName>
    </submittedName>
</protein>
<evidence type="ECO:0000256" key="2">
    <source>
        <dbReference type="ARBA" id="ARBA00004609"/>
    </source>
</evidence>
<dbReference type="InterPro" id="IPR019609">
    <property type="entry name" value="Variant_surf_glycoprt_trypan_C"/>
</dbReference>
<evidence type="ECO:0000256" key="6">
    <source>
        <dbReference type="ARBA" id="ARBA00023136"/>
    </source>
</evidence>
<evidence type="ECO:0000313" key="12">
    <source>
        <dbReference type="EMBL" id="AGH58747.1"/>
    </source>
</evidence>
<keyword evidence="5" id="KW-0732">Signal</keyword>
<keyword evidence="4" id="KW-0336">GPI-anchor</keyword>
<dbReference type="VEuPathDB" id="TriTrypDB:Tb427_000231100"/>
<comment type="subcellular location">
    <subcellularLocation>
        <location evidence="2">Cell membrane</location>
        <topology evidence="2">Lipid-anchor</topology>
        <topology evidence="2">GPI-anchor</topology>
    </subcellularLocation>
</comment>
<dbReference type="VEuPathDB" id="TriTrypDB:Tb1125.Tb10.v4.0189"/>